<proteinExistence type="predicted"/>
<dbReference type="EMBL" id="HBFQ01042698">
    <property type="protein sequence ID" value="CAD8855873.1"/>
    <property type="molecule type" value="Transcribed_RNA"/>
</dbReference>
<dbReference type="CDD" id="cd00170">
    <property type="entry name" value="SEC14"/>
    <property type="match status" value="1"/>
</dbReference>
<protein>
    <recommendedName>
        <fullName evidence="1">CRAL-TRIO domain-containing protein</fullName>
    </recommendedName>
</protein>
<dbReference type="PANTHER" id="PTHR46277:SF3">
    <property type="entry name" value="BINDING PROTEIN, PUTATIVE-RELATED"/>
    <property type="match status" value="1"/>
</dbReference>
<dbReference type="PANTHER" id="PTHR46277">
    <property type="entry name" value="OS03G0850700 PROTEIN"/>
    <property type="match status" value="1"/>
</dbReference>
<evidence type="ECO:0000259" key="1">
    <source>
        <dbReference type="PROSITE" id="PS50191"/>
    </source>
</evidence>
<reference evidence="2" key="1">
    <citation type="submission" date="2021-01" db="EMBL/GenBank/DDBJ databases">
        <authorList>
            <person name="Corre E."/>
            <person name="Pelletier E."/>
            <person name="Niang G."/>
            <person name="Scheremetjew M."/>
            <person name="Finn R."/>
            <person name="Kale V."/>
            <person name="Holt S."/>
            <person name="Cochrane G."/>
            <person name="Meng A."/>
            <person name="Brown T."/>
            <person name="Cohen L."/>
        </authorList>
    </citation>
    <scope>NUCLEOTIDE SEQUENCE</scope>
</reference>
<name>A0A7S1AJ34_NOCSC</name>
<accession>A0A7S1AJ34</accession>
<dbReference type="SUPFAM" id="SSF52087">
    <property type="entry name" value="CRAL/TRIO domain"/>
    <property type="match status" value="1"/>
</dbReference>
<feature type="domain" description="CRAL-TRIO" evidence="1">
    <location>
        <begin position="115"/>
        <end position="279"/>
    </location>
</feature>
<dbReference type="InterPro" id="IPR001251">
    <property type="entry name" value="CRAL-TRIO_dom"/>
</dbReference>
<dbReference type="PROSITE" id="PS50191">
    <property type="entry name" value="CRAL_TRIO"/>
    <property type="match status" value="1"/>
</dbReference>
<evidence type="ECO:0000313" key="2">
    <source>
        <dbReference type="EMBL" id="CAD8855873.1"/>
    </source>
</evidence>
<gene>
    <name evidence="2" type="ORF">NSCI0253_LOCUS30225</name>
</gene>
<dbReference type="Gene3D" id="3.40.525.10">
    <property type="entry name" value="CRAL-TRIO lipid binding domain"/>
    <property type="match status" value="1"/>
</dbReference>
<dbReference type="AlphaFoldDB" id="A0A7S1AJ34"/>
<dbReference type="InterPro" id="IPR036865">
    <property type="entry name" value="CRAL-TRIO_dom_sf"/>
</dbReference>
<sequence length="288" mass="32089">MGCAECREKGELWWTGDVYADALSDCEDAFHTPRSCDDKAQFSLDLPRGPKGLCEIRQVVPVTDSLNALEGTFPDAPLGELKRFARARPCSPERALEMYEAHMSWRGEEGAPCELAAAYDRVPTFWLHGGDEHQLARDGTRVLFLQAARIDMGEAPLECYMFAVCFMMDKILREGDQEPLTVLVDTRPGPGWPNHPARLLLPLILQAGKILPNQYPESLRRLIVYPVPTFAIAFVRMLKGLLDPTTLEKLVLLPGADRVGAPCPAVELTKYICKASLPEHVWHTHVGL</sequence>
<organism evidence="2">
    <name type="scientific">Noctiluca scintillans</name>
    <name type="common">Sea sparkle</name>
    <name type="synonym">Red tide dinoflagellate</name>
    <dbReference type="NCBI Taxonomy" id="2966"/>
    <lineage>
        <taxon>Eukaryota</taxon>
        <taxon>Sar</taxon>
        <taxon>Alveolata</taxon>
        <taxon>Dinophyceae</taxon>
        <taxon>Noctilucales</taxon>
        <taxon>Noctilucaceae</taxon>
        <taxon>Noctiluca</taxon>
    </lineage>
</organism>
<dbReference type="Pfam" id="PF00650">
    <property type="entry name" value="CRAL_TRIO"/>
    <property type="match status" value="1"/>
</dbReference>